<keyword evidence="4" id="KW-0676">Redox-active center</keyword>
<dbReference type="InterPro" id="IPR002109">
    <property type="entry name" value="Glutaredoxin"/>
</dbReference>
<dbReference type="InterPro" id="IPR011905">
    <property type="entry name" value="GlrX-like_pln_2"/>
</dbReference>
<dbReference type="AlphaFoldDB" id="A0AAN8UJC1"/>
<dbReference type="Pfam" id="PF00462">
    <property type="entry name" value="Glutaredoxin"/>
    <property type="match status" value="1"/>
</dbReference>
<comment type="caution">
    <text evidence="6">The sequence shown here is derived from an EMBL/GenBank/DDBJ whole genome shotgun (WGS) entry which is preliminary data.</text>
</comment>
<dbReference type="Gene3D" id="3.40.30.10">
    <property type="entry name" value="Glutaredoxin"/>
    <property type="match status" value="1"/>
</dbReference>
<dbReference type="GO" id="GO:0005737">
    <property type="term" value="C:cytoplasm"/>
    <property type="evidence" value="ECO:0007669"/>
    <property type="project" value="UniProtKB-SubCell"/>
</dbReference>
<evidence type="ECO:0000259" key="5">
    <source>
        <dbReference type="Pfam" id="PF00462"/>
    </source>
</evidence>
<dbReference type="NCBIfam" id="TIGR02189">
    <property type="entry name" value="GlrX-like_plant"/>
    <property type="match status" value="1"/>
</dbReference>
<reference evidence="6 7" key="1">
    <citation type="submission" date="2023-12" db="EMBL/GenBank/DDBJ databases">
        <title>A high-quality genome assembly for Dillenia turbinata (Dilleniales).</title>
        <authorList>
            <person name="Chanderbali A."/>
        </authorList>
    </citation>
    <scope>NUCLEOTIDE SEQUENCE [LARGE SCALE GENOMIC DNA]</scope>
    <source>
        <strain evidence="6">LSX21</strain>
        <tissue evidence="6">Leaf</tissue>
    </source>
</reference>
<evidence type="ECO:0000256" key="3">
    <source>
        <dbReference type="ARBA" id="ARBA00022490"/>
    </source>
</evidence>
<dbReference type="EMBL" id="JBAMMX010000027">
    <property type="protein sequence ID" value="KAK6912831.1"/>
    <property type="molecule type" value="Genomic_DNA"/>
</dbReference>
<gene>
    <name evidence="6" type="ORF">RJ641_022432</name>
</gene>
<comment type="similarity">
    <text evidence="2">Belongs to the glutaredoxin family. CC-type subfamily.</text>
</comment>
<dbReference type="PANTHER" id="PTHR10168">
    <property type="entry name" value="GLUTAREDOXIN"/>
    <property type="match status" value="1"/>
</dbReference>
<accession>A0AAN8UJC1</accession>
<proteinExistence type="inferred from homology"/>
<comment type="subcellular location">
    <subcellularLocation>
        <location evidence="1">Cytoplasm</location>
    </subcellularLocation>
</comment>
<dbReference type="InterPro" id="IPR036249">
    <property type="entry name" value="Thioredoxin-like_sf"/>
</dbReference>
<dbReference type="SUPFAM" id="SSF52833">
    <property type="entry name" value="Thioredoxin-like"/>
    <property type="match status" value="1"/>
</dbReference>
<dbReference type="Proteomes" id="UP001370490">
    <property type="component" value="Unassembled WGS sequence"/>
</dbReference>
<name>A0AAN8UJC1_9MAGN</name>
<evidence type="ECO:0000313" key="6">
    <source>
        <dbReference type="EMBL" id="KAK6912831.1"/>
    </source>
</evidence>
<protein>
    <submittedName>
        <fullName evidence="6">Glutaredoxin</fullName>
    </submittedName>
</protein>
<dbReference type="PROSITE" id="PS51354">
    <property type="entry name" value="GLUTAREDOXIN_2"/>
    <property type="match status" value="1"/>
</dbReference>
<evidence type="ECO:0000256" key="2">
    <source>
        <dbReference type="ARBA" id="ARBA00007568"/>
    </source>
</evidence>
<evidence type="ECO:0000256" key="1">
    <source>
        <dbReference type="ARBA" id="ARBA00004496"/>
    </source>
</evidence>
<evidence type="ECO:0000256" key="4">
    <source>
        <dbReference type="ARBA" id="ARBA00023284"/>
    </source>
</evidence>
<evidence type="ECO:0000313" key="7">
    <source>
        <dbReference type="Proteomes" id="UP001370490"/>
    </source>
</evidence>
<sequence>MQGIRSFNNTFSDGGVRLELTPTTTSPLAIEVGESVESRIKRLISENPVVIFTRSTSCCMCHVMKRLLSTIGVHPTVIELEDDDEISALQGYDTSSSSSSSAASTSSPVVFIGAARVGGLENLVALHLSNHLVPMLTQAGALP</sequence>
<organism evidence="6 7">
    <name type="scientific">Dillenia turbinata</name>
    <dbReference type="NCBI Taxonomy" id="194707"/>
    <lineage>
        <taxon>Eukaryota</taxon>
        <taxon>Viridiplantae</taxon>
        <taxon>Streptophyta</taxon>
        <taxon>Embryophyta</taxon>
        <taxon>Tracheophyta</taxon>
        <taxon>Spermatophyta</taxon>
        <taxon>Magnoliopsida</taxon>
        <taxon>eudicotyledons</taxon>
        <taxon>Gunneridae</taxon>
        <taxon>Pentapetalae</taxon>
        <taxon>Dilleniales</taxon>
        <taxon>Dilleniaceae</taxon>
        <taxon>Dillenia</taxon>
    </lineage>
</organism>
<keyword evidence="7" id="KW-1185">Reference proteome</keyword>
<feature type="domain" description="Glutaredoxin" evidence="5">
    <location>
        <begin position="49"/>
        <end position="113"/>
    </location>
</feature>
<keyword evidence="3" id="KW-0963">Cytoplasm</keyword>